<sequence>MVEVIETVTNTNHAANHSTVGQQNAVNYGKSTFHQYTTYNVNPSDPPERKVDVAIQYLNGGLPRLAEELLAGVVRAGHTDGRTAYYYALSVLGDRTFPEYTPAVERDFRTACDLGAGLPATPWTAGLSVVEDLVAVALRQGAGHQEQAASHAVLRSLEALPEERRLEITRNLDRLVDGMLQAGLDEANAALVRSARFDNGRVDRAWKFFEADPAEPRLAEPEPLKSAGFFWLLLACATALAGLLALVPLMSQWEAWLALLLLGAGVLLMRNPVREREARAIRLRRLDRDHGVPAETAPTGSPGHWVPTAFVTEMHRRVELSFRREHLHSKGKWLEETHGIREELKRRFVTLYGNAQRTPAQYDWLIRWHTERIARRWLDRTLYDYRNELAPTNPIKVIIGAGLVVASLIVMQPGGAQASLWFAVAVACCYRWWCGPRATAVDRAAAVTHAQQLHALEQQAYLDWKAVLADRPTDAEMGRWLDLDRAHLRAVALSRCGLVGRDLVAHVVITEGAAGADKARVRRAPVRYSAYRILIFLLTRHGMREVEVRLDFLDGSSHDEQRKAFQYTSLASTRVVEKGVRLSADLRTAPSADDLAGFEEENLTRREFTLSLLDGHPITAVVENFRGMRATESESESELLSIALRASGVEGALHILETVAAEGPQWLAREEERRRRRYEDWRRDHHDGGLSGLAAN</sequence>
<feature type="transmembrane region" description="Helical" evidence="1">
    <location>
        <begin position="255"/>
        <end position="273"/>
    </location>
</feature>
<evidence type="ECO:0000313" key="2">
    <source>
        <dbReference type="EMBL" id="QUF02710.1"/>
    </source>
</evidence>
<protein>
    <submittedName>
        <fullName evidence="2">Uncharacterized protein</fullName>
    </submittedName>
</protein>
<feature type="transmembrane region" description="Helical" evidence="1">
    <location>
        <begin position="227"/>
        <end position="249"/>
    </location>
</feature>
<evidence type="ECO:0000256" key="1">
    <source>
        <dbReference type="SAM" id="Phobius"/>
    </source>
</evidence>
<dbReference type="EMBL" id="CP073249">
    <property type="protein sequence ID" value="QUF02710.1"/>
    <property type="molecule type" value="Genomic_DNA"/>
</dbReference>
<organism evidence="2 3">
    <name type="scientific">Actinosynnema pretiosum subsp. pretiosum</name>
    <dbReference type="NCBI Taxonomy" id="103721"/>
    <lineage>
        <taxon>Bacteria</taxon>
        <taxon>Bacillati</taxon>
        <taxon>Actinomycetota</taxon>
        <taxon>Actinomycetes</taxon>
        <taxon>Pseudonocardiales</taxon>
        <taxon>Pseudonocardiaceae</taxon>
        <taxon>Actinosynnema</taxon>
    </lineage>
</organism>
<keyword evidence="1" id="KW-1133">Transmembrane helix</keyword>
<accession>A0AA45L4I4</accession>
<keyword evidence="1" id="KW-0472">Membrane</keyword>
<name>A0AA45L4I4_9PSEU</name>
<evidence type="ECO:0000313" key="3">
    <source>
        <dbReference type="Proteomes" id="UP000677152"/>
    </source>
</evidence>
<gene>
    <name evidence="2" type="ORF">KCV87_25090</name>
</gene>
<keyword evidence="1" id="KW-0812">Transmembrane</keyword>
<reference evidence="2" key="1">
    <citation type="submission" date="2021-04" db="EMBL/GenBank/DDBJ databases">
        <title>Genomic sequence of Actinosynnema pretiosum subsp. pretiosum ATCC 31280 (C-14919).</title>
        <authorList>
            <person name="Bai L."/>
            <person name="Wang X."/>
            <person name="Xiao Y."/>
        </authorList>
    </citation>
    <scope>NUCLEOTIDE SEQUENCE</scope>
    <source>
        <strain evidence="2">ATCC 31280</strain>
    </source>
</reference>
<proteinExistence type="predicted"/>
<dbReference type="Proteomes" id="UP000677152">
    <property type="component" value="Chromosome"/>
</dbReference>
<dbReference type="AlphaFoldDB" id="A0AA45L4I4"/>